<dbReference type="InterPro" id="IPR002525">
    <property type="entry name" value="Transp_IS110-like_N"/>
</dbReference>
<evidence type="ECO:0000313" key="2">
    <source>
        <dbReference type="EMBL" id="NKE57820.1"/>
    </source>
</evidence>
<dbReference type="InterPro" id="IPR047650">
    <property type="entry name" value="Transpos_IS110"/>
</dbReference>
<proteinExistence type="predicted"/>
<name>A0ABX1FFX0_9PSEU</name>
<gene>
    <name evidence="2" type="ORF">FXN61_13645</name>
</gene>
<protein>
    <submittedName>
        <fullName evidence="2">IS110 family transposase</fullName>
    </submittedName>
</protein>
<accession>A0ABX1FFX0</accession>
<dbReference type="Pfam" id="PF01548">
    <property type="entry name" value="DEDD_Tnp_IS110"/>
    <property type="match status" value="1"/>
</dbReference>
<dbReference type="PANTHER" id="PTHR33055:SF3">
    <property type="entry name" value="PUTATIVE TRANSPOSASE FOR IS117-RELATED"/>
    <property type="match status" value="1"/>
</dbReference>
<dbReference type="EMBL" id="VSRL01000039">
    <property type="protein sequence ID" value="NKE57820.1"/>
    <property type="molecule type" value="Genomic_DNA"/>
</dbReference>
<sequence length="182" mass="20025">MRAALLWLNRDLPATPSRDWTSGCEETWLDRAWVGVDIGKQHHHAVVVDAGGDRLFSRRVANDESALLALIGEVSALAEELVWAIDLHSSESALLVALLLARGQRVVYVPGMMVNRAANTYRGAGKTDAKDAYVIADQARMRRDLTVVRADEELVVELRMLTALCVPKTASVQVKRHGDTRG</sequence>
<evidence type="ECO:0000313" key="3">
    <source>
        <dbReference type="Proteomes" id="UP001515943"/>
    </source>
</evidence>
<organism evidence="2 3">
    <name type="scientific">Lentzea indica</name>
    <dbReference type="NCBI Taxonomy" id="2604800"/>
    <lineage>
        <taxon>Bacteria</taxon>
        <taxon>Bacillati</taxon>
        <taxon>Actinomycetota</taxon>
        <taxon>Actinomycetes</taxon>
        <taxon>Pseudonocardiales</taxon>
        <taxon>Pseudonocardiaceae</taxon>
        <taxon>Lentzea</taxon>
    </lineage>
</organism>
<keyword evidence="3" id="KW-1185">Reference proteome</keyword>
<feature type="domain" description="Transposase IS110-like N-terminal" evidence="1">
    <location>
        <begin position="34"/>
        <end position="163"/>
    </location>
</feature>
<comment type="caution">
    <text evidence="2">The sequence shown here is derived from an EMBL/GenBank/DDBJ whole genome shotgun (WGS) entry which is preliminary data.</text>
</comment>
<dbReference type="Proteomes" id="UP001515943">
    <property type="component" value="Unassembled WGS sequence"/>
</dbReference>
<reference evidence="2 3" key="1">
    <citation type="submission" date="2019-08" db="EMBL/GenBank/DDBJ databases">
        <title>Lentzea from Indian Himalayas.</title>
        <authorList>
            <person name="Mandal S."/>
            <person name="Mallick Gupta A."/>
            <person name="Maiti P.K."/>
            <person name="Sarkar J."/>
            <person name="Mandal S."/>
        </authorList>
    </citation>
    <scope>NUCLEOTIDE SEQUENCE [LARGE SCALE GENOMIC DNA]</scope>
    <source>
        <strain evidence="2 3">PSKA42</strain>
    </source>
</reference>
<evidence type="ECO:0000259" key="1">
    <source>
        <dbReference type="Pfam" id="PF01548"/>
    </source>
</evidence>
<dbReference type="PANTHER" id="PTHR33055">
    <property type="entry name" value="TRANSPOSASE FOR INSERTION SEQUENCE ELEMENT IS1111A"/>
    <property type="match status" value="1"/>
</dbReference>